<dbReference type="InterPro" id="IPR050695">
    <property type="entry name" value="N-acetylmuramoyl_amidase_3"/>
</dbReference>
<dbReference type="RefSeq" id="WP_377771548.1">
    <property type="nucleotide sequence ID" value="NZ_JBHUHO010000029.1"/>
</dbReference>
<protein>
    <submittedName>
        <fullName evidence="5">N-acetylmuramoyl-L-alanine amidase</fullName>
        <ecNumber evidence="5">3.5.1.28</ecNumber>
    </submittedName>
</protein>
<dbReference type="EC" id="3.5.1.28" evidence="5"/>
<gene>
    <name evidence="5" type="ORF">ACFSJH_09230</name>
</gene>
<evidence type="ECO:0000256" key="1">
    <source>
        <dbReference type="ARBA" id="ARBA00022801"/>
    </source>
</evidence>
<keyword evidence="3" id="KW-0732">Signal</keyword>
<sequence>MKKNLLMLLTCLLFFVIADYGHAATVAKPNPKLFLNGERIHSEVEPYIEKTATLVPLAILSKELGYQVKWDNKLKQATVIKHDKTIKLIINKQDVLVNGEVQKVTIPPRLHKEKTMVPLRFIGEIMGLSFKWDQKSREVHITSETAPKPSPPEVETKPDPGQSVENAASTISSIAWENNSLLVISYTGKLSPKTSYLKGTDNSADRLIIDMAGTNYSMKAANTVKLDSNPYIQGYRHSQFQEKPLMARVVADIHPNQTQYAVTQANNQLFIQFAAIGEEIPGNNSEVDPNEQLPTEPQPEEELPPITGGQVYTVVLDAGHGGTDPGASDSSKKRLEKDFNYNVTLLMKQILDQDGRINVQLSRPEDKKVELRERVAFAHRMKADLFISVHVNSHTASSANGSETYYYHERSKELANVMQKYLLAGTGLADRKVKKAGFLVIKETTMPAILLESGFVSNQHDADVLYNSENQQKIAAQLALGVKEYLKLN</sequence>
<dbReference type="InterPro" id="IPR012854">
    <property type="entry name" value="Cu_amine_oxidase-like_N"/>
</dbReference>
<dbReference type="EMBL" id="JBHUHO010000029">
    <property type="protein sequence ID" value="MFD2115903.1"/>
    <property type="molecule type" value="Genomic_DNA"/>
</dbReference>
<dbReference type="SUPFAM" id="SSF55383">
    <property type="entry name" value="Copper amine oxidase, domain N"/>
    <property type="match status" value="1"/>
</dbReference>
<dbReference type="Gene3D" id="3.40.630.40">
    <property type="entry name" value="Zn-dependent exopeptidases"/>
    <property type="match status" value="1"/>
</dbReference>
<dbReference type="SMART" id="SM00646">
    <property type="entry name" value="Ami_3"/>
    <property type="match status" value="1"/>
</dbReference>
<comment type="caution">
    <text evidence="5">The sequence shown here is derived from an EMBL/GenBank/DDBJ whole genome shotgun (WGS) entry which is preliminary data.</text>
</comment>
<dbReference type="Pfam" id="PF01520">
    <property type="entry name" value="Amidase_3"/>
    <property type="match status" value="1"/>
</dbReference>
<organism evidence="5 6">
    <name type="scientific">Paenibacillus yanchengensis</name>
    <dbReference type="NCBI Taxonomy" id="2035833"/>
    <lineage>
        <taxon>Bacteria</taxon>
        <taxon>Bacillati</taxon>
        <taxon>Bacillota</taxon>
        <taxon>Bacilli</taxon>
        <taxon>Bacillales</taxon>
        <taxon>Paenibacillaceae</taxon>
        <taxon>Paenibacillus</taxon>
    </lineage>
</organism>
<dbReference type="Pfam" id="PF07833">
    <property type="entry name" value="Cu_amine_oxidN1"/>
    <property type="match status" value="1"/>
</dbReference>
<dbReference type="PANTHER" id="PTHR30404">
    <property type="entry name" value="N-ACETYLMURAMOYL-L-ALANINE AMIDASE"/>
    <property type="match status" value="1"/>
</dbReference>
<feature type="region of interest" description="Disordered" evidence="2">
    <location>
        <begin position="142"/>
        <end position="165"/>
    </location>
</feature>
<evidence type="ECO:0000313" key="5">
    <source>
        <dbReference type="EMBL" id="MFD2115903.1"/>
    </source>
</evidence>
<feature type="signal peptide" evidence="3">
    <location>
        <begin position="1"/>
        <end position="23"/>
    </location>
</feature>
<evidence type="ECO:0000256" key="3">
    <source>
        <dbReference type="SAM" id="SignalP"/>
    </source>
</evidence>
<evidence type="ECO:0000313" key="6">
    <source>
        <dbReference type="Proteomes" id="UP001597362"/>
    </source>
</evidence>
<evidence type="ECO:0000256" key="2">
    <source>
        <dbReference type="SAM" id="MobiDB-lite"/>
    </source>
</evidence>
<dbReference type="SUPFAM" id="SSF53187">
    <property type="entry name" value="Zn-dependent exopeptidases"/>
    <property type="match status" value="1"/>
</dbReference>
<keyword evidence="1 5" id="KW-0378">Hydrolase</keyword>
<accession>A0ABW4YK87</accession>
<keyword evidence="6" id="KW-1185">Reference proteome</keyword>
<feature type="chain" id="PRO_5045497882" evidence="3">
    <location>
        <begin position="24"/>
        <end position="489"/>
    </location>
</feature>
<dbReference type="CDD" id="cd02696">
    <property type="entry name" value="MurNAc-LAA"/>
    <property type="match status" value="1"/>
</dbReference>
<name>A0ABW4YK87_9BACL</name>
<dbReference type="Proteomes" id="UP001597362">
    <property type="component" value="Unassembled WGS sequence"/>
</dbReference>
<dbReference type="InterPro" id="IPR002508">
    <property type="entry name" value="MurNAc-LAA_cat"/>
</dbReference>
<dbReference type="GO" id="GO:0008745">
    <property type="term" value="F:N-acetylmuramoyl-L-alanine amidase activity"/>
    <property type="evidence" value="ECO:0007669"/>
    <property type="project" value="UniProtKB-EC"/>
</dbReference>
<dbReference type="Gene3D" id="2.60.40.3500">
    <property type="match status" value="1"/>
</dbReference>
<dbReference type="InterPro" id="IPR036582">
    <property type="entry name" value="Mao_N_sf"/>
</dbReference>
<evidence type="ECO:0000259" key="4">
    <source>
        <dbReference type="SMART" id="SM00646"/>
    </source>
</evidence>
<reference evidence="6" key="1">
    <citation type="journal article" date="2019" name="Int. J. Syst. Evol. Microbiol.">
        <title>The Global Catalogue of Microorganisms (GCM) 10K type strain sequencing project: providing services to taxonomists for standard genome sequencing and annotation.</title>
        <authorList>
            <consortium name="The Broad Institute Genomics Platform"/>
            <consortium name="The Broad Institute Genome Sequencing Center for Infectious Disease"/>
            <person name="Wu L."/>
            <person name="Ma J."/>
        </authorList>
    </citation>
    <scope>NUCLEOTIDE SEQUENCE [LARGE SCALE GENOMIC DNA]</scope>
    <source>
        <strain evidence="6">GH52</strain>
    </source>
</reference>
<proteinExistence type="predicted"/>
<dbReference type="Gene3D" id="3.30.457.10">
    <property type="entry name" value="Copper amine oxidase-like, N-terminal domain"/>
    <property type="match status" value="1"/>
</dbReference>
<feature type="domain" description="MurNAc-LAA" evidence="4">
    <location>
        <begin position="375"/>
        <end position="483"/>
    </location>
</feature>
<feature type="region of interest" description="Disordered" evidence="2">
    <location>
        <begin position="281"/>
        <end position="305"/>
    </location>
</feature>
<dbReference type="PANTHER" id="PTHR30404:SF0">
    <property type="entry name" value="N-ACETYLMURAMOYL-L-ALANINE AMIDASE AMIC"/>
    <property type="match status" value="1"/>
</dbReference>